<protein>
    <submittedName>
        <fullName evidence="7">Uncharacterized protein LOC118417380</fullName>
    </submittedName>
</protein>
<keyword evidence="2 3" id="KW-0040">ANK repeat</keyword>
<feature type="region of interest" description="Disordered" evidence="4">
    <location>
        <begin position="372"/>
        <end position="474"/>
    </location>
</feature>
<evidence type="ECO:0000256" key="3">
    <source>
        <dbReference type="PROSITE-ProRule" id="PRU00023"/>
    </source>
</evidence>
<dbReference type="PROSITE" id="PS50297">
    <property type="entry name" value="ANK_REP_REGION"/>
    <property type="match status" value="3"/>
</dbReference>
<evidence type="ECO:0000256" key="1">
    <source>
        <dbReference type="ARBA" id="ARBA00022737"/>
    </source>
</evidence>
<reference evidence="7" key="2">
    <citation type="submission" date="2025-08" db="UniProtKB">
        <authorList>
            <consortium name="RefSeq"/>
        </authorList>
    </citation>
    <scope>IDENTIFICATION</scope>
    <source>
        <strain evidence="7">S238N-H82</strain>
        <tissue evidence="7">Testes</tissue>
    </source>
</reference>
<feature type="repeat" description="ANK" evidence="3">
    <location>
        <begin position="115"/>
        <end position="147"/>
    </location>
</feature>
<keyword evidence="6" id="KW-1185">Reference proteome</keyword>
<dbReference type="GeneID" id="118417380"/>
<dbReference type="SUPFAM" id="SSF48403">
    <property type="entry name" value="Ankyrin repeat"/>
    <property type="match status" value="1"/>
</dbReference>
<feature type="compositionally biased region" description="Polar residues" evidence="4">
    <location>
        <begin position="439"/>
        <end position="456"/>
    </location>
</feature>
<feature type="domain" description="COR" evidence="5">
    <location>
        <begin position="645"/>
        <end position="823"/>
    </location>
</feature>
<dbReference type="Gene3D" id="3.40.50.300">
    <property type="entry name" value="P-loop containing nucleotide triphosphate hydrolases"/>
    <property type="match status" value="1"/>
</dbReference>
<organism evidence="6 7">
    <name type="scientific">Branchiostoma floridae</name>
    <name type="common">Florida lancelet</name>
    <name type="synonym">Amphioxus</name>
    <dbReference type="NCBI Taxonomy" id="7739"/>
    <lineage>
        <taxon>Eukaryota</taxon>
        <taxon>Metazoa</taxon>
        <taxon>Chordata</taxon>
        <taxon>Cephalochordata</taxon>
        <taxon>Leptocardii</taxon>
        <taxon>Amphioxiformes</taxon>
        <taxon>Branchiostomatidae</taxon>
        <taxon>Branchiostoma</taxon>
    </lineage>
</organism>
<keyword evidence="1" id="KW-0677">Repeat</keyword>
<dbReference type="InterPro" id="IPR002110">
    <property type="entry name" value="Ankyrin_rpt"/>
</dbReference>
<dbReference type="InterPro" id="IPR032171">
    <property type="entry name" value="COR-A"/>
</dbReference>
<dbReference type="RefSeq" id="XP_035678825.1">
    <property type="nucleotide sequence ID" value="XM_035822932.1"/>
</dbReference>
<dbReference type="OMA" id="YIATNTH"/>
<dbReference type="Pfam" id="PF12796">
    <property type="entry name" value="Ank_2"/>
    <property type="match status" value="1"/>
</dbReference>
<gene>
    <name evidence="7" type="primary">LOC118417380</name>
</gene>
<evidence type="ECO:0000313" key="6">
    <source>
        <dbReference type="Proteomes" id="UP000001554"/>
    </source>
</evidence>
<dbReference type="KEGG" id="bfo:118417380"/>
<feature type="compositionally biased region" description="Polar residues" evidence="4">
    <location>
        <begin position="385"/>
        <end position="397"/>
    </location>
</feature>
<feature type="repeat" description="ANK" evidence="3">
    <location>
        <begin position="52"/>
        <end position="81"/>
    </location>
</feature>
<feature type="region of interest" description="Disordered" evidence="4">
    <location>
        <begin position="987"/>
        <end position="1009"/>
    </location>
</feature>
<evidence type="ECO:0000313" key="7">
    <source>
        <dbReference type="RefSeq" id="XP_035678825.1"/>
    </source>
</evidence>
<dbReference type="FunFam" id="1.10.10.10:FF:000983">
    <property type="entry name" value="Uncharacterized protein"/>
    <property type="match status" value="1"/>
</dbReference>
<dbReference type="Gene3D" id="3.30.70.1390">
    <property type="entry name" value="ROC domain from the Parkinson's disease-associated leucine-rich repeat kinase 2"/>
    <property type="match status" value="2"/>
</dbReference>
<dbReference type="Gene3D" id="1.10.10.10">
    <property type="entry name" value="Winged helix-like DNA-binding domain superfamily/Winged helix DNA-binding domain"/>
    <property type="match status" value="1"/>
</dbReference>
<reference evidence="6" key="1">
    <citation type="journal article" date="2020" name="Nat. Ecol. Evol.">
        <title>Deeply conserved synteny resolves early events in vertebrate evolution.</title>
        <authorList>
            <person name="Simakov O."/>
            <person name="Marletaz F."/>
            <person name="Yue J.X."/>
            <person name="O'Connell B."/>
            <person name="Jenkins J."/>
            <person name="Brandt A."/>
            <person name="Calef R."/>
            <person name="Tung C.H."/>
            <person name="Huang T.K."/>
            <person name="Schmutz J."/>
            <person name="Satoh N."/>
            <person name="Yu J.K."/>
            <person name="Putnam N.H."/>
            <person name="Green R.E."/>
            <person name="Rokhsar D.S."/>
        </authorList>
    </citation>
    <scope>NUCLEOTIDE SEQUENCE [LARGE SCALE GENOMIC DNA]</scope>
    <source>
        <strain evidence="6">S238N-H82</strain>
    </source>
</reference>
<feature type="repeat" description="ANK" evidence="3">
    <location>
        <begin position="82"/>
        <end position="114"/>
    </location>
</feature>
<dbReference type="SMART" id="SM00248">
    <property type="entry name" value="ANK"/>
    <property type="match status" value="4"/>
</dbReference>
<dbReference type="InterPro" id="IPR027417">
    <property type="entry name" value="P-loop_NTPase"/>
</dbReference>
<feature type="compositionally biased region" description="Basic and acidic residues" evidence="4">
    <location>
        <begin position="401"/>
        <end position="416"/>
    </location>
</feature>
<accession>A0A9J7LB14</accession>
<proteinExistence type="predicted"/>
<name>A0A9J7LB14_BRAFL</name>
<dbReference type="PANTHER" id="PTHR24171">
    <property type="entry name" value="ANKYRIN REPEAT DOMAIN-CONTAINING PROTEIN 39-RELATED"/>
    <property type="match status" value="1"/>
</dbReference>
<sequence>MALLKVSRSKGSEEMDLGTFYAAVEEGDEQTVRRGLQAGVNVNVRRGRVQCTPLHRAAEEGHTGTCELLIRHRADVMARDKRQSTPLHEAAAGGHTGTCELLIRIGADVMARDGNQWTPLHRAAFGGHAGTCELLIRHGADVTAWDEEVRMVRQEMAVIREVSQDNFRLRSEYAKTMADNARSFVHDNEMELVDCEKLETRFNSYASFKLVIGKADSDKILLPEFWPSGILEHWLLPHDLHLLSELDADFSAYGTSPVNTEEGFLQGRPYGGVAVLWRQNIGLEVSIESCDEDRDADVPVEILLRGPEMARLYSEACSQGSLPMHSTRVPVVGQYRSGKTCLIKRLMGETVRKEEEEPITDGIDIISDVQTKTWKKSPETKHETSLSQQEATKTPIQASEGPEKDHEEQTEPDRPSNEYNKQSGTEFPSEEHQDKTQPELPNNEQPNIADTRSNVTSEKHHTVVIPDNVRESAERMRNAGITEEELGTATHPRLSFWDFGGQATYYGTHQCFITHLGVYILVMSLLQKLSDNVPDLDYKASVDNLRTGGDYLDHWLNSIYSQTQQHKVQPPAIIVLTHKDMVSEEYIEKYKEEIRSHIEGKAAGRLVMPDIFAVDNTTEDAAVDEIREYIRQVARSLPHMGEKIPISWLHLKSRLTKRREQGKKFLKFHEIVQLAQDLDINIKDKRTLATVLTFFHDRGDIIFFDEPGLRDDVTLQPQVMIDTFKTIITVPEYQQDRQDPKVKKMWERLEREGVLSDELLTRIWKERDRQLEEKGKKPFLIQHKSFLTVLMEKFYLICNATPISDTSEEAQEEEIRYFVPALLSCKRGDAELYPGNMHKCPQALYFVFSEKFLPSGMFCRLQALCVRRFGLKESRVFTGCARFPTDKEEETFVITKVNHYLKVELLSSSEIFTEGLRVRKFLSSALFEIKEKWIPCIQYELKFCSTQTEEGSEPAFQGLPTGDGPVEQDSRVPSAFRDVWMTGISQTHRTENSGGDGPVILQPTDDPSNMRTIGPVLDTMELGRGLSLDQCDNTRSRLTPKERVKNLVSLVENRYQLGAAVEMCYPEFADCFLREERGKELVILHTKDYTEEFASPLRTAVSEAGVSCHTENVLPTVSITEKVIEILLNTNNRMVLLVISPQALHHNHWSNLAYEFPVRNEKLLLPILLYPPGSRDWMVRVLQQRAPVLCKLTSMEMEMEGMTVSEDRLQEIVQKVMTDEERGFHQMLESIFSRLDDGDVRLLLRLWSARTGKQERTKIETPGDLMKAMLRTGYITTGTRNFLFYT</sequence>
<dbReference type="InterPro" id="IPR036770">
    <property type="entry name" value="Ankyrin_rpt-contain_sf"/>
</dbReference>
<dbReference type="OrthoDB" id="7476844at2759"/>
<dbReference type="PANTHER" id="PTHR24171:SF10">
    <property type="entry name" value="ANKYRIN REPEAT DOMAIN-CONTAINING PROTEIN 29-LIKE"/>
    <property type="match status" value="1"/>
</dbReference>
<evidence type="ECO:0000256" key="2">
    <source>
        <dbReference type="ARBA" id="ARBA00023043"/>
    </source>
</evidence>
<dbReference type="SUPFAM" id="SSF52540">
    <property type="entry name" value="P-loop containing nucleoside triphosphate hydrolases"/>
    <property type="match status" value="1"/>
</dbReference>
<feature type="compositionally biased region" description="Polar residues" evidence="4">
    <location>
        <begin position="417"/>
        <end position="426"/>
    </location>
</feature>
<evidence type="ECO:0000259" key="5">
    <source>
        <dbReference type="Pfam" id="PF16095"/>
    </source>
</evidence>
<dbReference type="PROSITE" id="PS50088">
    <property type="entry name" value="ANK_REPEAT"/>
    <property type="match status" value="3"/>
</dbReference>
<dbReference type="InterPro" id="IPR036388">
    <property type="entry name" value="WH-like_DNA-bd_sf"/>
</dbReference>
<dbReference type="Pfam" id="PF00023">
    <property type="entry name" value="Ank"/>
    <property type="match status" value="1"/>
</dbReference>
<evidence type="ECO:0000256" key="4">
    <source>
        <dbReference type="SAM" id="MobiDB-lite"/>
    </source>
</evidence>
<dbReference type="Gene3D" id="1.25.40.20">
    <property type="entry name" value="Ankyrin repeat-containing domain"/>
    <property type="match status" value="1"/>
</dbReference>
<dbReference type="Proteomes" id="UP000001554">
    <property type="component" value="Chromosome 6"/>
</dbReference>
<dbReference type="Pfam" id="PF16095">
    <property type="entry name" value="COR-A"/>
    <property type="match status" value="1"/>
</dbReference>